<keyword evidence="9 13" id="KW-1133">Transmembrane helix</keyword>
<evidence type="ECO:0000256" key="13">
    <source>
        <dbReference type="SAM" id="Phobius"/>
    </source>
</evidence>
<dbReference type="PANTHER" id="PTHR30433">
    <property type="entry name" value="CHEMOTAXIS PROTEIN MOTA"/>
    <property type="match status" value="1"/>
</dbReference>
<keyword evidence="10" id="KW-0406">Ion transport</keyword>
<keyword evidence="3" id="KW-0813">Transport</keyword>
<dbReference type="Proteomes" id="UP001163687">
    <property type="component" value="Chromosome"/>
</dbReference>
<evidence type="ECO:0000256" key="11">
    <source>
        <dbReference type="ARBA" id="ARBA00023136"/>
    </source>
</evidence>
<dbReference type="GO" id="GO:1902600">
    <property type="term" value="P:proton transmembrane transport"/>
    <property type="evidence" value="ECO:0007669"/>
    <property type="project" value="UniProtKB-KW"/>
</dbReference>
<dbReference type="InterPro" id="IPR046786">
    <property type="entry name" value="MotA_N"/>
</dbReference>
<evidence type="ECO:0000256" key="12">
    <source>
        <dbReference type="SAM" id="MobiDB-lite"/>
    </source>
</evidence>
<keyword evidence="11 13" id="KW-0472">Membrane</keyword>
<dbReference type="PROSITE" id="PS01307">
    <property type="entry name" value="MOTA"/>
    <property type="match status" value="1"/>
</dbReference>
<feature type="transmembrane region" description="Helical" evidence="13">
    <location>
        <begin position="181"/>
        <end position="203"/>
    </location>
</feature>
<dbReference type="InterPro" id="IPR047055">
    <property type="entry name" value="MotA-like"/>
</dbReference>
<comment type="similarity">
    <text evidence="2">Belongs to the MotA family.</text>
</comment>
<sequence>MDWATPAGMLVAIAALVTSIILDGGEVSQLWNTSAFILVVGGTIGFTMTTFPLKSFAQLPRAIARAFRPPDEDRRALIQDMVKMAEIARKDGVLALQERLPAIAHPLLRRGLGMAIDGNDPQKVRESLLEEMELERHRVEEMAAILEQAGGYAPTVGIIGTVMGLVHVLGNLSEAEKLGPAIAVAFMATFYGIFTANLFWLPLGAKVKAQAQRAVETGQMILVGVAGIHTGENPGALREKLEVFLVDHARDKAAPSGTSGSPARGRKGARAGAPGAAKAAAAAKGD</sequence>
<dbReference type="GO" id="GO:0071978">
    <property type="term" value="P:bacterial-type flagellum-dependent swarming motility"/>
    <property type="evidence" value="ECO:0007669"/>
    <property type="project" value="InterPro"/>
</dbReference>
<dbReference type="Pfam" id="PF01618">
    <property type="entry name" value="MotA_ExbB"/>
    <property type="match status" value="1"/>
</dbReference>
<dbReference type="InterPro" id="IPR000540">
    <property type="entry name" value="Flag_MotA_CS"/>
</dbReference>
<reference evidence="16" key="1">
    <citation type="submission" date="2022-03" db="EMBL/GenBank/DDBJ databases">
        <title>Complete genome sequence of Caldinitratiruptor microaerophilus.</title>
        <authorList>
            <person name="Mukaiyama R."/>
            <person name="Nishiyama T."/>
            <person name="Ueda K."/>
        </authorList>
    </citation>
    <scope>NUCLEOTIDE SEQUENCE</scope>
    <source>
        <strain evidence="16">JCM 16183</strain>
    </source>
</reference>
<evidence type="ECO:0000256" key="1">
    <source>
        <dbReference type="ARBA" id="ARBA00004651"/>
    </source>
</evidence>
<evidence type="ECO:0000256" key="9">
    <source>
        <dbReference type="ARBA" id="ARBA00022989"/>
    </source>
</evidence>
<dbReference type="RefSeq" id="WP_264844505.1">
    <property type="nucleotide sequence ID" value="NZ_AP025628.1"/>
</dbReference>
<evidence type="ECO:0000256" key="2">
    <source>
        <dbReference type="ARBA" id="ARBA00008038"/>
    </source>
</evidence>
<dbReference type="GO" id="GO:0005886">
    <property type="term" value="C:plasma membrane"/>
    <property type="evidence" value="ECO:0007669"/>
    <property type="project" value="UniProtKB-SubCell"/>
</dbReference>
<feature type="transmembrane region" description="Helical" evidence="13">
    <location>
        <begin position="151"/>
        <end position="169"/>
    </location>
</feature>
<dbReference type="InterPro" id="IPR002898">
    <property type="entry name" value="MotA_ExbB_proton_chnl"/>
</dbReference>
<evidence type="ECO:0000313" key="17">
    <source>
        <dbReference type="Proteomes" id="UP001163687"/>
    </source>
</evidence>
<dbReference type="KEGG" id="cmic:caldi_15740"/>
<evidence type="ECO:0000256" key="10">
    <source>
        <dbReference type="ARBA" id="ARBA00023065"/>
    </source>
</evidence>
<comment type="subcellular location">
    <subcellularLocation>
        <location evidence="1">Cell membrane</location>
        <topology evidence="1">Multi-pass membrane protein</topology>
    </subcellularLocation>
</comment>
<evidence type="ECO:0000259" key="15">
    <source>
        <dbReference type="Pfam" id="PF20560"/>
    </source>
</evidence>
<keyword evidence="6 13" id="KW-0812">Transmembrane</keyword>
<name>A0AA35G9N8_9FIRM</name>
<evidence type="ECO:0000256" key="8">
    <source>
        <dbReference type="ARBA" id="ARBA00022781"/>
    </source>
</evidence>
<evidence type="ECO:0000256" key="3">
    <source>
        <dbReference type="ARBA" id="ARBA00022448"/>
    </source>
</evidence>
<keyword evidence="17" id="KW-1185">Reference proteome</keyword>
<feature type="region of interest" description="Disordered" evidence="12">
    <location>
        <begin position="252"/>
        <end position="286"/>
    </location>
</feature>
<evidence type="ECO:0000313" key="16">
    <source>
        <dbReference type="EMBL" id="BDG60484.1"/>
    </source>
</evidence>
<keyword evidence="5" id="KW-0145">Chemotaxis</keyword>
<dbReference type="AlphaFoldDB" id="A0AA35G9N8"/>
<keyword evidence="16" id="KW-0282">Flagellum</keyword>
<keyword evidence="7" id="KW-0283">Flagellar rotation</keyword>
<keyword evidence="4" id="KW-1003">Cell membrane</keyword>
<keyword evidence="16" id="KW-0969">Cilium</keyword>
<evidence type="ECO:0000259" key="14">
    <source>
        <dbReference type="Pfam" id="PF01618"/>
    </source>
</evidence>
<evidence type="ECO:0000256" key="7">
    <source>
        <dbReference type="ARBA" id="ARBA00022779"/>
    </source>
</evidence>
<evidence type="ECO:0000256" key="5">
    <source>
        <dbReference type="ARBA" id="ARBA00022500"/>
    </source>
</evidence>
<keyword evidence="16" id="KW-0966">Cell projection</keyword>
<dbReference type="EMBL" id="AP025628">
    <property type="protein sequence ID" value="BDG60484.1"/>
    <property type="molecule type" value="Genomic_DNA"/>
</dbReference>
<feature type="domain" description="Motility protein A N-terminal" evidence="15">
    <location>
        <begin position="8"/>
        <end position="90"/>
    </location>
</feature>
<protein>
    <submittedName>
        <fullName evidence="16">Flagellar motor protein MotA</fullName>
    </submittedName>
</protein>
<feature type="compositionally biased region" description="Low complexity" evidence="12">
    <location>
        <begin position="270"/>
        <end position="286"/>
    </location>
</feature>
<feature type="transmembrane region" description="Helical" evidence="13">
    <location>
        <begin position="35"/>
        <end position="53"/>
    </location>
</feature>
<gene>
    <name evidence="16" type="ORF">caldi_15740</name>
</gene>
<dbReference type="PANTHER" id="PTHR30433:SF3">
    <property type="entry name" value="MOTILITY PROTEIN A"/>
    <property type="match status" value="1"/>
</dbReference>
<evidence type="ECO:0000256" key="6">
    <source>
        <dbReference type="ARBA" id="ARBA00022692"/>
    </source>
</evidence>
<evidence type="ECO:0000256" key="4">
    <source>
        <dbReference type="ARBA" id="ARBA00022475"/>
    </source>
</evidence>
<proteinExistence type="inferred from homology"/>
<accession>A0AA35G9N8</accession>
<organism evidence="16 17">
    <name type="scientific">Caldinitratiruptor microaerophilus</name>
    <dbReference type="NCBI Taxonomy" id="671077"/>
    <lineage>
        <taxon>Bacteria</taxon>
        <taxon>Bacillati</taxon>
        <taxon>Bacillota</taxon>
        <taxon>Clostridia</taxon>
        <taxon>Eubacteriales</taxon>
        <taxon>Symbiobacteriaceae</taxon>
        <taxon>Caldinitratiruptor</taxon>
    </lineage>
</organism>
<dbReference type="GO" id="GO:0006935">
    <property type="term" value="P:chemotaxis"/>
    <property type="evidence" value="ECO:0007669"/>
    <property type="project" value="UniProtKB-KW"/>
</dbReference>
<feature type="domain" description="MotA/TolQ/ExbB proton channel" evidence="14">
    <location>
        <begin position="103"/>
        <end position="217"/>
    </location>
</feature>
<dbReference type="Pfam" id="PF20560">
    <property type="entry name" value="MotA_N"/>
    <property type="match status" value="1"/>
</dbReference>
<keyword evidence="8" id="KW-0375">Hydrogen ion transport</keyword>